<keyword evidence="2" id="KW-1185">Reference proteome</keyword>
<comment type="caution">
    <text evidence="1">The sequence shown here is derived from an EMBL/GenBank/DDBJ whole genome shotgun (WGS) entry which is preliminary data.</text>
</comment>
<dbReference type="Proteomes" id="UP000467305">
    <property type="component" value="Unassembled WGS sequence"/>
</dbReference>
<accession>A0A7J5AQQ1</accession>
<protein>
    <submittedName>
        <fullName evidence="1">Uncharacterized protein</fullName>
    </submittedName>
</protein>
<dbReference type="EMBL" id="WAAU01000008">
    <property type="protein sequence ID" value="KAB1159744.1"/>
    <property type="molecule type" value="Genomic_DNA"/>
</dbReference>
<dbReference type="RefSeq" id="WP_150898990.1">
    <property type="nucleotide sequence ID" value="NZ_WAAU01000008.1"/>
</dbReference>
<gene>
    <name evidence="1" type="ORF">F7018_05395</name>
</gene>
<evidence type="ECO:0000313" key="2">
    <source>
        <dbReference type="Proteomes" id="UP000467305"/>
    </source>
</evidence>
<dbReference type="AlphaFoldDB" id="A0A7J5AQQ1"/>
<dbReference type="OrthoDB" id="1269247at2"/>
<name>A0A7J5AQQ1_9FLAO</name>
<evidence type="ECO:0000313" key="1">
    <source>
        <dbReference type="EMBL" id="KAB1159744.1"/>
    </source>
</evidence>
<proteinExistence type="predicted"/>
<sequence length="251" mass="29820">MNKPELSGIWGLNNYFDKILADKKIAKHRLQVPTWFAILLEIKNDSLKSYGSIIKLRYKLNYTSDTLALFDSFRGNYALLKENDNLLLTQLPNQERIDSIKYIFSKRNDLRKLLKHQDSIYNFILDKNEKIDGIEKSITRYFNEKIISGTYTYNNKIVVFDKNGDLKNFDKFNKYEVRNYFGTLHPHKNLDVITLINSENDEYQQFNWKFENDKLILTEFVNEIIIDKEKKVVTDDFVLGKNKIELKIKNH</sequence>
<organism evidence="1 2">
    <name type="scientific">Tenacibaculum aiptasiae</name>
    <dbReference type="NCBI Taxonomy" id="426481"/>
    <lineage>
        <taxon>Bacteria</taxon>
        <taxon>Pseudomonadati</taxon>
        <taxon>Bacteroidota</taxon>
        <taxon>Flavobacteriia</taxon>
        <taxon>Flavobacteriales</taxon>
        <taxon>Flavobacteriaceae</taxon>
        <taxon>Tenacibaculum</taxon>
    </lineage>
</organism>
<reference evidence="1 2" key="1">
    <citation type="submission" date="2019-09" db="EMBL/GenBank/DDBJ databases">
        <authorList>
            <person name="Cao W.R."/>
        </authorList>
    </citation>
    <scope>NUCLEOTIDE SEQUENCE [LARGE SCALE GENOMIC DNA]</scope>
    <source>
        <strain evidence="2">a4</strain>
    </source>
</reference>